<feature type="region of interest" description="Disordered" evidence="1">
    <location>
        <begin position="321"/>
        <end position="363"/>
    </location>
</feature>
<reference evidence="3 4" key="1">
    <citation type="submission" date="2020-04" db="EMBL/GenBank/DDBJ databases">
        <title>Chromosome-level genome assembly of a cyprinid fish Onychostoma macrolepis by integration of Nanopore Sequencing, Bionano and Hi-C technology.</title>
        <authorList>
            <person name="Wang D."/>
        </authorList>
    </citation>
    <scope>NUCLEOTIDE SEQUENCE [LARGE SCALE GENOMIC DNA]</scope>
    <source>
        <strain evidence="3">SWU-2019</strain>
        <tissue evidence="3">Muscle</tissue>
    </source>
</reference>
<evidence type="ECO:0000256" key="2">
    <source>
        <dbReference type="SAM" id="SignalP"/>
    </source>
</evidence>
<evidence type="ECO:0000256" key="1">
    <source>
        <dbReference type="SAM" id="MobiDB-lite"/>
    </source>
</evidence>
<evidence type="ECO:0000313" key="3">
    <source>
        <dbReference type="EMBL" id="KAF4118503.1"/>
    </source>
</evidence>
<sequence>MTQMRLLALLACFLAGTSAVPISPNADLMESVPSAQGTPVQSSLPGSEVLVQAQHVPQQFQPEPPRMLSGPQPRLHTLTNPWASQINPNTGLSQLPVHLQYLPYPHSQQPQFFYYPILGAQSRNPPFSYGVPAFQHAPSQQYLANAVPASQPLMTQHKPLNQPQQQQVSTQVHQFLYMVPQIQQRMAGAYGGLSSEELQNIGRMRRVELHMPALRGNVFPLAGPQPVVPVSPLRPTNTFHPSTFPAASEVQLPSVVAVQPSGDATSATGASHPNNGALPNRIASVQDRERVPCDHDLPAEDPFANTGPLDSGHGPFISAVVPTVQPDPHHSDPTLPTPYKEALVPPYPPLRSDTVNTNTDIYP</sequence>
<dbReference type="Proteomes" id="UP000579812">
    <property type="component" value="Unassembled WGS sequence"/>
</dbReference>
<accession>A0A7J6DGN9</accession>
<feature type="signal peptide" evidence="2">
    <location>
        <begin position="1"/>
        <end position="19"/>
    </location>
</feature>
<proteinExistence type="predicted"/>
<protein>
    <recommendedName>
        <fullName evidence="5">Ameloblastin</fullName>
    </recommendedName>
</protein>
<dbReference type="AlphaFoldDB" id="A0A7J6DGN9"/>
<keyword evidence="4" id="KW-1185">Reference proteome</keyword>
<evidence type="ECO:0008006" key="5">
    <source>
        <dbReference type="Google" id="ProtNLM"/>
    </source>
</evidence>
<dbReference type="EMBL" id="JAAMOB010000001">
    <property type="protein sequence ID" value="KAF4118503.1"/>
    <property type="molecule type" value="Genomic_DNA"/>
</dbReference>
<comment type="caution">
    <text evidence="3">The sequence shown here is derived from an EMBL/GenBank/DDBJ whole genome shotgun (WGS) entry which is preliminary data.</text>
</comment>
<feature type="compositionally biased region" description="Polar residues" evidence="1">
    <location>
        <begin position="353"/>
        <end position="363"/>
    </location>
</feature>
<name>A0A7J6DGN9_9TELE</name>
<gene>
    <name evidence="3" type="ORF">G5714_000554</name>
</gene>
<organism evidence="3 4">
    <name type="scientific">Onychostoma macrolepis</name>
    <dbReference type="NCBI Taxonomy" id="369639"/>
    <lineage>
        <taxon>Eukaryota</taxon>
        <taxon>Metazoa</taxon>
        <taxon>Chordata</taxon>
        <taxon>Craniata</taxon>
        <taxon>Vertebrata</taxon>
        <taxon>Euteleostomi</taxon>
        <taxon>Actinopterygii</taxon>
        <taxon>Neopterygii</taxon>
        <taxon>Teleostei</taxon>
        <taxon>Ostariophysi</taxon>
        <taxon>Cypriniformes</taxon>
        <taxon>Cyprinidae</taxon>
        <taxon>Acrossocheilinae</taxon>
        <taxon>Onychostoma</taxon>
    </lineage>
</organism>
<keyword evidence="2" id="KW-0732">Signal</keyword>
<feature type="chain" id="PRO_5029676621" description="Ameloblastin" evidence="2">
    <location>
        <begin position="20"/>
        <end position="363"/>
    </location>
</feature>
<evidence type="ECO:0000313" key="4">
    <source>
        <dbReference type="Proteomes" id="UP000579812"/>
    </source>
</evidence>